<organism evidence="1 2">
    <name type="scientific">Araneus ventricosus</name>
    <name type="common">Orbweaver spider</name>
    <name type="synonym">Epeira ventricosa</name>
    <dbReference type="NCBI Taxonomy" id="182803"/>
    <lineage>
        <taxon>Eukaryota</taxon>
        <taxon>Metazoa</taxon>
        <taxon>Ecdysozoa</taxon>
        <taxon>Arthropoda</taxon>
        <taxon>Chelicerata</taxon>
        <taxon>Arachnida</taxon>
        <taxon>Araneae</taxon>
        <taxon>Araneomorphae</taxon>
        <taxon>Entelegynae</taxon>
        <taxon>Araneoidea</taxon>
        <taxon>Araneidae</taxon>
        <taxon>Araneus</taxon>
    </lineage>
</organism>
<dbReference type="EMBL" id="BGPR01089173">
    <property type="protein sequence ID" value="GBM14269.1"/>
    <property type="molecule type" value="Genomic_DNA"/>
</dbReference>
<dbReference type="Proteomes" id="UP000499080">
    <property type="component" value="Unassembled WGS sequence"/>
</dbReference>
<reference evidence="1 2" key="1">
    <citation type="journal article" date="2019" name="Sci. Rep.">
        <title>Orb-weaving spider Araneus ventricosus genome elucidates the spidroin gene catalogue.</title>
        <authorList>
            <person name="Kono N."/>
            <person name="Nakamura H."/>
            <person name="Ohtoshi R."/>
            <person name="Moran D.A.P."/>
            <person name="Shinohara A."/>
            <person name="Yoshida Y."/>
            <person name="Fujiwara M."/>
            <person name="Mori M."/>
            <person name="Tomita M."/>
            <person name="Arakawa K."/>
        </authorList>
    </citation>
    <scope>NUCLEOTIDE SEQUENCE [LARGE SCALE GENOMIC DNA]</scope>
</reference>
<feature type="non-terminal residue" evidence="1">
    <location>
        <position position="1"/>
    </location>
</feature>
<sequence>GPKIFSAWNPNKLNTPLTPRAWARAYLPLQYFNLDNEEPVYQVSSKLD</sequence>
<evidence type="ECO:0000313" key="1">
    <source>
        <dbReference type="EMBL" id="GBM14269.1"/>
    </source>
</evidence>
<gene>
    <name evidence="1" type="ORF">AVEN_37511_1</name>
</gene>
<name>A0A4Y2DDF8_ARAVE</name>
<dbReference type="AlphaFoldDB" id="A0A4Y2DDF8"/>
<protein>
    <submittedName>
        <fullName evidence="1">Uncharacterized protein</fullName>
    </submittedName>
</protein>
<keyword evidence="2" id="KW-1185">Reference proteome</keyword>
<accession>A0A4Y2DDF8</accession>
<proteinExistence type="predicted"/>
<evidence type="ECO:0000313" key="2">
    <source>
        <dbReference type="Proteomes" id="UP000499080"/>
    </source>
</evidence>
<comment type="caution">
    <text evidence="1">The sequence shown here is derived from an EMBL/GenBank/DDBJ whole genome shotgun (WGS) entry which is preliminary data.</text>
</comment>